<dbReference type="GO" id="GO:0004190">
    <property type="term" value="F:aspartic-type endopeptidase activity"/>
    <property type="evidence" value="ECO:0007669"/>
    <property type="project" value="UniProtKB-EC"/>
</dbReference>
<evidence type="ECO:0000256" key="4">
    <source>
        <dbReference type="ARBA" id="ARBA00022692"/>
    </source>
</evidence>
<keyword evidence="13" id="KW-1185">Reference proteome</keyword>
<dbReference type="PANTHER" id="PTHR33695">
    <property type="entry name" value="LIPOPROTEIN SIGNAL PEPTIDASE"/>
    <property type="match status" value="1"/>
</dbReference>
<name>A0ABW3SHU4_9BACL</name>
<comment type="caution">
    <text evidence="9">Lacks conserved residue(s) required for the propagation of feature annotation.</text>
</comment>
<keyword evidence="2 9" id="KW-1003">Cell membrane</keyword>
<comment type="similarity">
    <text evidence="1 9 11">Belongs to the peptidase A8 family.</text>
</comment>
<keyword evidence="8 9" id="KW-0472">Membrane</keyword>
<evidence type="ECO:0000313" key="13">
    <source>
        <dbReference type="Proteomes" id="UP001597211"/>
    </source>
</evidence>
<proteinExistence type="inferred from homology"/>
<gene>
    <name evidence="9 12" type="primary">lspA</name>
    <name evidence="12" type="ORF">ACFQ2Z_21985</name>
</gene>
<dbReference type="HAMAP" id="MF_00161">
    <property type="entry name" value="LspA"/>
    <property type="match status" value="1"/>
</dbReference>
<dbReference type="EMBL" id="JBHTKZ010000065">
    <property type="protein sequence ID" value="MFD1184022.1"/>
    <property type="molecule type" value="Genomic_DNA"/>
</dbReference>
<evidence type="ECO:0000256" key="5">
    <source>
        <dbReference type="ARBA" id="ARBA00022750"/>
    </source>
</evidence>
<feature type="active site" evidence="9">
    <location>
        <position position="112"/>
    </location>
</feature>
<dbReference type="InterPro" id="IPR001872">
    <property type="entry name" value="Peptidase_A8"/>
</dbReference>
<keyword evidence="5 9" id="KW-0064">Aspartyl protease</keyword>
<organism evidence="12 13">
    <name type="scientific">Paenibacillus timonensis</name>
    <dbReference type="NCBI Taxonomy" id="225915"/>
    <lineage>
        <taxon>Bacteria</taxon>
        <taxon>Bacillati</taxon>
        <taxon>Bacillota</taxon>
        <taxon>Bacilli</taxon>
        <taxon>Bacillales</taxon>
        <taxon>Paenibacillaceae</taxon>
        <taxon>Paenibacillus</taxon>
    </lineage>
</organism>
<comment type="function">
    <text evidence="9 10">This protein specifically catalyzes the removal of signal peptides from prolipoproteins.</text>
</comment>
<keyword evidence="7 9" id="KW-1133">Transmembrane helix</keyword>
<dbReference type="PANTHER" id="PTHR33695:SF1">
    <property type="entry name" value="LIPOPROTEIN SIGNAL PEPTIDASE"/>
    <property type="match status" value="1"/>
</dbReference>
<reference evidence="13" key="1">
    <citation type="journal article" date="2019" name="Int. J. Syst. Evol. Microbiol.">
        <title>The Global Catalogue of Microorganisms (GCM) 10K type strain sequencing project: providing services to taxonomists for standard genome sequencing and annotation.</title>
        <authorList>
            <consortium name="The Broad Institute Genomics Platform"/>
            <consortium name="The Broad Institute Genome Sequencing Center for Infectious Disease"/>
            <person name="Wu L."/>
            <person name="Ma J."/>
        </authorList>
    </citation>
    <scope>NUCLEOTIDE SEQUENCE [LARGE SCALE GENOMIC DNA]</scope>
    <source>
        <strain evidence="13">CCUG 48216</strain>
    </source>
</reference>
<sequence>MLHYYVVAFIAFAIDQWIKWSVAAYMEINQKIPLIPGIIQLTSIRNRGAAFGILQNQRLFFILVTALVLFGIIIYLRKIYRGEKFLSYALVLIFGGALGNFVDRALHGEVVDMFELTIINYPVFNMADVFITTGVIMVMIDTLRASRADKASSQRSDENRA</sequence>
<keyword evidence="3 9" id="KW-0645">Protease</keyword>
<evidence type="ECO:0000256" key="3">
    <source>
        <dbReference type="ARBA" id="ARBA00022670"/>
    </source>
</evidence>
<dbReference type="RefSeq" id="WP_240271254.1">
    <property type="nucleotide sequence ID" value="NZ_JAKSXN010000076.1"/>
</dbReference>
<feature type="active site" evidence="9">
    <location>
        <position position="128"/>
    </location>
</feature>
<evidence type="ECO:0000256" key="1">
    <source>
        <dbReference type="ARBA" id="ARBA00006139"/>
    </source>
</evidence>
<protein>
    <recommendedName>
        <fullName evidence="9">Lipoprotein signal peptidase</fullName>
        <ecNumber evidence="9">3.4.23.36</ecNumber>
    </recommendedName>
    <alternativeName>
        <fullName evidence="9">Prolipoprotein signal peptidase</fullName>
    </alternativeName>
    <alternativeName>
        <fullName evidence="9">Signal peptidase II</fullName>
        <shortName evidence="9">SPase II</shortName>
    </alternativeName>
</protein>
<evidence type="ECO:0000313" key="12">
    <source>
        <dbReference type="EMBL" id="MFD1184022.1"/>
    </source>
</evidence>
<accession>A0ABW3SHU4</accession>
<comment type="subcellular location">
    <subcellularLocation>
        <location evidence="9">Cell membrane</location>
        <topology evidence="9">Multi-pass membrane protein</topology>
    </subcellularLocation>
</comment>
<evidence type="ECO:0000256" key="7">
    <source>
        <dbReference type="ARBA" id="ARBA00022989"/>
    </source>
</evidence>
<keyword evidence="4 9" id="KW-0812">Transmembrane</keyword>
<dbReference type="PROSITE" id="PS00855">
    <property type="entry name" value="SPASE_II"/>
    <property type="match status" value="1"/>
</dbReference>
<comment type="pathway">
    <text evidence="9">Protein modification; lipoprotein biosynthesis (signal peptide cleavage).</text>
</comment>
<evidence type="ECO:0000256" key="6">
    <source>
        <dbReference type="ARBA" id="ARBA00022801"/>
    </source>
</evidence>
<evidence type="ECO:0000256" key="9">
    <source>
        <dbReference type="HAMAP-Rule" id="MF_00161"/>
    </source>
</evidence>
<dbReference type="EC" id="3.4.23.36" evidence="9"/>
<keyword evidence="6 9" id="KW-0378">Hydrolase</keyword>
<dbReference type="Pfam" id="PF01252">
    <property type="entry name" value="Peptidase_A8"/>
    <property type="match status" value="1"/>
</dbReference>
<feature type="transmembrane region" description="Helical" evidence="9">
    <location>
        <begin position="59"/>
        <end position="76"/>
    </location>
</feature>
<evidence type="ECO:0000256" key="2">
    <source>
        <dbReference type="ARBA" id="ARBA00022475"/>
    </source>
</evidence>
<dbReference type="Proteomes" id="UP001597211">
    <property type="component" value="Unassembled WGS sequence"/>
</dbReference>
<evidence type="ECO:0000256" key="10">
    <source>
        <dbReference type="RuleBase" id="RU000594"/>
    </source>
</evidence>
<comment type="catalytic activity">
    <reaction evidence="9 10">
        <text>Release of signal peptides from bacterial membrane prolipoproteins. Hydrolyzes -Xaa-Yaa-Zaa-|-(S,diacylglyceryl)Cys-, in which Xaa is hydrophobic (preferably Leu), and Yaa (Ala or Ser) and Zaa (Gly or Ala) have small, neutral side chains.</text>
        <dbReference type="EC" id="3.4.23.36"/>
    </reaction>
</comment>
<feature type="transmembrane region" description="Helical" evidence="9">
    <location>
        <begin position="85"/>
        <end position="102"/>
    </location>
</feature>
<evidence type="ECO:0000256" key="8">
    <source>
        <dbReference type="ARBA" id="ARBA00023136"/>
    </source>
</evidence>
<dbReference type="PRINTS" id="PR00781">
    <property type="entry name" value="LIPOSIGPTASE"/>
</dbReference>
<feature type="transmembrane region" description="Helical" evidence="9">
    <location>
        <begin position="122"/>
        <end position="140"/>
    </location>
</feature>
<comment type="caution">
    <text evidence="12">The sequence shown here is derived from an EMBL/GenBank/DDBJ whole genome shotgun (WGS) entry which is preliminary data.</text>
</comment>
<evidence type="ECO:0000256" key="11">
    <source>
        <dbReference type="RuleBase" id="RU004181"/>
    </source>
</evidence>
<dbReference type="NCBIfam" id="TIGR00077">
    <property type="entry name" value="lspA"/>
    <property type="match status" value="1"/>
</dbReference>